<dbReference type="PANTHER" id="PTHR37809">
    <property type="entry name" value="RIBOSOMAL PROTEIN S12 METHYLTHIOTRANSFERASE ACCESSORY FACTOR YCAO"/>
    <property type="match status" value="1"/>
</dbReference>
<protein>
    <submittedName>
        <fullName evidence="2">YcaO-like family protein</fullName>
    </submittedName>
</protein>
<name>A0ABD6DYK4_9EURY</name>
<gene>
    <name evidence="2" type="ORF">ACFSAS_17545</name>
</gene>
<dbReference type="Proteomes" id="UP001597092">
    <property type="component" value="Unassembled WGS sequence"/>
</dbReference>
<evidence type="ECO:0000259" key="1">
    <source>
        <dbReference type="PROSITE" id="PS51664"/>
    </source>
</evidence>
<dbReference type="NCBIfam" id="TIGR03604">
    <property type="entry name" value="TOMM_cyclo_SagD"/>
    <property type="match status" value="1"/>
</dbReference>
<dbReference type="PANTHER" id="PTHR37809:SF1">
    <property type="entry name" value="RIBOSOMAL PROTEIN S12 METHYLTHIOTRANSFERASE ACCESSORY FACTOR YCAO"/>
    <property type="match status" value="1"/>
</dbReference>
<keyword evidence="3" id="KW-1185">Reference proteome</keyword>
<dbReference type="PROSITE" id="PS51664">
    <property type="entry name" value="YCAO"/>
    <property type="match status" value="1"/>
</dbReference>
<evidence type="ECO:0000313" key="2">
    <source>
        <dbReference type="EMBL" id="MFD1687402.1"/>
    </source>
</evidence>
<dbReference type="EMBL" id="JBHUDP010000011">
    <property type="protein sequence ID" value="MFD1687402.1"/>
    <property type="molecule type" value="Genomic_DNA"/>
</dbReference>
<dbReference type="Pfam" id="PF02624">
    <property type="entry name" value="YcaO"/>
    <property type="match status" value="1"/>
</dbReference>
<dbReference type="RefSeq" id="WP_390282578.1">
    <property type="nucleotide sequence ID" value="NZ_JBHUDP010000011.1"/>
</dbReference>
<accession>A0ABD6DYK4</accession>
<reference evidence="2 3" key="1">
    <citation type="journal article" date="2019" name="Int. J. Syst. Evol. Microbiol.">
        <title>The Global Catalogue of Microorganisms (GCM) 10K type strain sequencing project: providing services to taxonomists for standard genome sequencing and annotation.</title>
        <authorList>
            <consortium name="The Broad Institute Genomics Platform"/>
            <consortium name="The Broad Institute Genome Sequencing Center for Infectious Disease"/>
            <person name="Wu L."/>
            <person name="Ma J."/>
        </authorList>
    </citation>
    <scope>NUCLEOTIDE SEQUENCE [LARGE SCALE GENOMIC DNA]</scope>
    <source>
        <strain evidence="2 3">CGMCC 1.10387</strain>
    </source>
</reference>
<evidence type="ECO:0000313" key="3">
    <source>
        <dbReference type="Proteomes" id="UP001597092"/>
    </source>
</evidence>
<comment type="caution">
    <text evidence="2">The sequence shown here is derived from an EMBL/GenBank/DDBJ whole genome shotgun (WGS) entry which is preliminary data.</text>
</comment>
<sequence>MTYEIELVGSGPAATAATAAFDDVDASVVSDAEDPALVLAVVPAGSEATAGLDRYERVVTVEIGGVVGEVVDALDAAVSVFGPTGADFADLRARVAATTESDGSPTGDRSAVRLAGAIAGRRAVALLAGDDTVAGTVVDVVGAGVAGEHRVLPVPDPDSRDRAVRWDHREVAVDDSLARAERALDERTGIVAQVGERESFPIPYYLAQTADTTGFSDVRAAEFAAGVDPDWDIAFMKALGEALERYCAGVYRRSEFTVAPAQTRSSPVAPTRFVRPDGWEAADAETPIPWVDGVDLRTEAAVSLPAEFVHYPPPRERHKPAITTGLGLGNSGTEALLSGLYEVVERDATMLAWYSSFEPLELAVSDPTYEELRKRARAEDLSVTALLVTQDVDVPVVAAAVHREGEWPRFAVGSGASLDPFDAARSALAEALQNWMELRSMGSEQAAAEDGAIGEYADFPEVAREFVDADASVPAESVGPADVPTGAAELDAAIDRVAEAGLDAYAARTTTADVASLGFEAVRVLVPDAQPLFQGDPFFGERARTVPAELGFEADLDRAYHPFP</sequence>
<dbReference type="InterPro" id="IPR003776">
    <property type="entry name" value="YcaO-like_dom"/>
</dbReference>
<proteinExistence type="predicted"/>
<organism evidence="2 3">
    <name type="scientific">Halobellus litoreus</name>
    <dbReference type="NCBI Taxonomy" id="755310"/>
    <lineage>
        <taxon>Archaea</taxon>
        <taxon>Methanobacteriati</taxon>
        <taxon>Methanobacteriota</taxon>
        <taxon>Stenosarchaea group</taxon>
        <taxon>Halobacteria</taxon>
        <taxon>Halobacteriales</taxon>
        <taxon>Haloferacaceae</taxon>
        <taxon>Halobellus</taxon>
    </lineage>
</organism>
<dbReference type="AlphaFoldDB" id="A0ABD6DYK4"/>
<feature type="domain" description="YcaO" evidence="1">
    <location>
        <begin position="226"/>
        <end position="564"/>
    </location>
</feature>
<dbReference type="InterPro" id="IPR027624">
    <property type="entry name" value="TOMM_cyclo_SagD"/>
</dbReference>
<dbReference type="Gene3D" id="3.30.1330.230">
    <property type="match status" value="1"/>
</dbReference>